<organism evidence="1">
    <name type="scientific">uncultured Caudovirales phage</name>
    <dbReference type="NCBI Taxonomy" id="2100421"/>
    <lineage>
        <taxon>Viruses</taxon>
        <taxon>Duplodnaviria</taxon>
        <taxon>Heunggongvirae</taxon>
        <taxon>Uroviricota</taxon>
        <taxon>Caudoviricetes</taxon>
        <taxon>Peduoviridae</taxon>
        <taxon>Maltschvirus</taxon>
        <taxon>Maltschvirus maltsch</taxon>
    </lineage>
</organism>
<sequence length="513" mass="54902">MAQQIQTFTISAPGFMGLNTQDSSLDLAQGFALVANNCVIDQYGRIGARKGWQPQHAVLGALSTASVKAIGQLVVDDGTEYIAAAGNNKLFKLASGALSELTYGGGGTAPTITDSNWQIVSLNQCLYFFQTGHDPLVFQPLVSTTTYRRVSEMTGYLGTAPQANVALSAYGRLWVAATSSDKTVVAFSDILAGQVWTTGTSGTLDVSTVWPNGADTITGLAAHNGFLFIFGRSTILVYSGALAPASLQLSDTVTGIGCIARDTIQNTGSDIVFLSDTGVRSVLRTIQEKSAPFRDLSKNVRNDLMSAVNGETAANIKSVYNPFESFYLLTLPVLSSVYCFDMRGSLQDGSARVTTWDNIAPLSFCFLRDRSMLIGKAGYIGKYTGFTDNSSSYRFQYFTNHTDLGTASVTSVLKKISVVVIGGTNQYVSMKWGYDFSSNYYAQTVQIPAQGVDYYGVAEYNIAEYSPGISLQTLIAYPTGSGKVIQTGYESEISGAALSIQKIEIQAKNGKLA</sequence>
<gene>
    <name evidence="1" type="ORF">UFOVP371_30</name>
</gene>
<name>A0A6J7WXI8_9CAUD</name>
<evidence type="ECO:0000313" key="1">
    <source>
        <dbReference type="EMBL" id="CAB5222749.1"/>
    </source>
</evidence>
<protein>
    <submittedName>
        <fullName evidence="1">Uncharacterized protein</fullName>
    </submittedName>
</protein>
<accession>A0A6J7WXI8</accession>
<reference evidence="1" key="1">
    <citation type="submission" date="2020-05" db="EMBL/GenBank/DDBJ databases">
        <authorList>
            <person name="Chiriac C."/>
            <person name="Salcher M."/>
            <person name="Ghai R."/>
            <person name="Kavagutti S V."/>
        </authorList>
    </citation>
    <scope>NUCLEOTIDE SEQUENCE</scope>
</reference>
<dbReference type="EMBL" id="LR798312">
    <property type="protein sequence ID" value="CAB5222749.1"/>
    <property type="molecule type" value="Genomic_DNA"/>
</dbReference>
<proteinExistence type="predicted"/>